<comment type="caution">
    <text evidence="5">The sequence shown here is derived from an EMBL/GenBank/DDBJ whole genome shotgun (WGS) entry which is preliminary data.</text>
</comment>
<feature type="transmembrane region" description="Helical" evidence="2">
    <location>
        <begin position="208"/>
        <end position="237"/>
    </location>
</feature>
<evidence type="ECO:0000256" key="1">
    <source>
        <dbReference type="SAM" id="Coils"/>
    </source>
</evidence>
<dbReference type="Pfam" id="PF14257">
    <property type="entry name" value="DUF4349"/>
    <property type="match status" value="1"/>
</dbReference>
<dbReference type="InterPro" id="IPR025645">
    <property type="entry name" value="DUF4349"/>
</dbReference>
<keyword evidence="2" id="KW-0812">Transmembrane</keyword>
<reference evidence="5" key="1">
    <citation type="submission" date="2019-11" db="EMBL/GenBank/DDBJ databases">
        <title>Microbial mats filling the niche in hypersaline microbial mats.</title>
        <authorList>
            <person name="Wong H.L."/>
            <person name="Macleod F.I."/>
            <person name="White R.A. III"/>
            <person name="Burns B.P."/>
        </authorList>
    </citation>
    <scope>NUCLEOTIDE SEQUENCE</scope>
    <source>
        <strain evidence="5">Bin_327</strain>
    </source>
</reference>
<dbReference type="Proteomes" id="UP000630660">
    <property type="component" value="Unassembled WGS sequence"/>
</dbReference>
<evidence type="ECO:0000259" key="4">
    <source>
        <dbReference type="Pfam" id="PF14257"/>
    </source>
</evidence>
<evidence type="ECO:0000313" key="5">
    <source>
        <dbReference type="EMBL" id="MBD3365272.1"/>
    </source>
</evidence>
<dbReference type="AlphaFoldDB" id="A0A9D5KA54"/>
<keyword evidence="1" id="KW-0175">Coiled coil</keyword>
<organism evidence="5 6">
    <name type="scientific">candidate division WOR-3 bacterium</name>
    <dbReference type="NCBI Taxonomy" id="2052148"/>
    <lineage>
        <taxon>Bacteria</taxon>
        <taxon>Bacteria division WOR-3</taxon>
    </lineage>
</organism>
<feature type="chain" id="PRO_5038593056" evidence="3">
    <location>
        <begin position="23"/>
        <end position="244"/>
    </location>
</feature>
<evidence type="ECO:0000313" key="6">
    <source>
        <dbReference type="Proteomes" id="UP000630660"/>
    </source>
</evidence>
<keyword evidence="2" id="KW-0472">Membrane</keyword>
<keyword evidence="2" id="KW-1133">Transmembrane helix</keyword>
<protein>
    <submittedName>
        <fullName evidence="5">DUF4349 domain-containing protein</fullName>
    </submittedName>
</protein>
<gene>
    <name evidence="5" type="ORF">GF359_08665</name>
</gene>
<accession>A0A9D5KA54</accession>
<feature type="domain" description="DUF4349" evidence="4">
    <location>
        <begin position="38"/>
        <end position="235"/>
    </location>
</feature>
<feature type="coiled-coil region" evidence="1">
    <location>
        <begin position="154"/>
        <end position="181"/>
    </location>
</feature>
<proteinExistence type="predicted"/>
<sequence length="244" mass="27306">MNRTLLAAIAALLPLLHLSAQADDITDKRTYEGQMTEKSASLAMEVGNVDSAYAKITELIEENKGQISSSTLSEYQTEPEEKINRASISILVPPDNFSELLVEIEGLGAITDKEVSGKDVTEEYHTLREEYYTQFANKRRLTNLAGRSGSVSTVLMLEQDIERIENEIRRTTSRIKYLESVTTESRINLVISQKTSLTMSGWEKTARWFFGSMAAVALLAPLAGLGLLVTWLVVLIIRKRKQNY</sequence>
<keyword evidence="3" id="KW-0732">Signal</keyword>
<name>A0A9D5KA54_UNCW3</name>
<evidence type="ECO:0000256" key="2">
    <source>
        <dbReference type="SAM" id="Phobius"/>
    </source>
</evidence>
<dbReference type="EMBL" id="WJKJ01000289">
    <property type="protein sequence ID" value="MBD3365272.1"/>
    <property type="molecule type" value="Genomic_DNA"/>
</dbReference>
<feature type="signal peptide" evidence="3">
    <location>
        <begin position="1"/>
        <end position="22"/>
    </location>
</feature>
<evidence type="ECO:0000256" key="3">
    <source>
        <dbReference type="SAM" id="SignalP"/>
    </source>
</evidence>